<accession>A0A0E9TL84</accession>
<evidence type="ECO:0000313" key="1">
    <source>
        <dbReference type="EMBL" id="JAH54351.1"/>
    </source>
</evidence>
<dbReference type="EMBL" id="GBXM01054226">
    <property type="protein sequence ID" value="JAH54351.1"/>
    <property type="molecule type" value="Transcribed_RNA"/>
</dbReference>
<proteinExistence type="predicted"/>
<name>A0A0E9TL84_ANGAN</name>
<reference evidence="1" key="2">
    <citation type="journal article" date="2015" name="Fish Shellfish Immunol.">
        <title>Early steps in the European eel (Anguilla anguilla)-Vibrio vulnificus interaction in the gills: Role of the RtxA13 toxin.</title>
        <authorList>
            <person name="Callol A."/>
            <person name="Pajuelo D."/>
            <person name="Ebbesson L."/>
            <person name="Teles M."/>
            <person name="MacKenzie S."/>
            <person name="Amaro C."/>
        </authorList>
    </citation>
    <scope>NUCLEOTIDE SEQUENCE</scope>
</reference>
<protein>
    <submittedName>
        <fullName evidence="1">Uncharacterized protein</fullName>
    </submittedName>
</protein>
<sequence>MQYHTTGYAGTNCFRLLYTYLNHYTSHV</sequence>
<reference evidence="1" key="1">
    <citation type="submission" date="2014-11" db="EMBL/GenBank/DDBJ databases">
        <authorList>
            <person name="Amaro Gonzalez C."/>
        </authorList>
    </citation>
    <scope>NUCLEOTIDE SEQUENCE</scope>
</reference>
<organism evidence="1">
    <name type="scientific">Anguilla anguilla</name>
    <name type="common">European freshwater eel</name>
    <name type="synonym">Muraena anguilla</name>
    <dbReference type="NCBI Taxonomy" id="7936"/>
    <lineage>
        <taxon>Eukaryota</taxon>
        <taxon>Metazoa</taxon>
        <taxon>Chordata</taxon>
        <taxon>Craniata</taxon>
        <taxon>Vertebrata</taxon>
        <taxon>Euteleostomi</taxon>
        <taxon>Actinopterygii</taxon>
        <taxon>Neopterygii</taxon>
        <taxon>Teleostei</taxon>
        <taxon>Anguilliformes</taxon>
        <taxon>Anguillidae</taxon>
        <taxon>Anguilla</taxon>
    </lineage>
</organism>
<dbReference type="AlphaFoldDB" id="A0A0E9TL84"/>